<name>A0A9P6R3D1_9FUNG</name>
<dbReference type="AlphaFoldDB" id="A0A9P6R3D1"/>
<feature type="chain" id="PRO_5040300308" description="Extracellular membrane protein CFEM domain-containing protein" evidence="2">
    <location>
        <begin position="25"/>
        <end position="212"/>
    </location>
</feature>
<protein>
    <recommendedName>
        <fullName evidence="5">Extracellular membrane protein CFEM domain-containing protein</fullName>
    </recommendedName>
</protein>
<feature type="signal peptide" evidence="2">
    <location>
        <begin position="1"/>
        <end position="24"/>
    </location>
</feature>
<feature type="compositionally biased region" description="Polar residues" evidence="1">
    <location>
        <begin position="127"/>
        <end position="140"/>
    </location>
</feature>
<keyword evidence="4" id="KW-1185">Reference proteome</keyword>
<evidence type="ECO:0008006" key="5">
    <source>
        <dbReference type="Google" id="ProtNLM"/>
    </source>
</evidence>
<evidence type="ECO:0000256" key="1">
    <source>
        <dbReference type="SAM" id="MobiDB-lite"/>
    </source>
</evidence>
<evidence type="ECO:0000313" key="3">
    <source>
        <dbReference type="EMBL" id="KAG0308773.1"/>
    </source>
</evidence>
<sequence length="212" mass="21383">MHFSTIVASALALVLATSTVTVSAQYPSDACLTCIIKAALARTPNCSERIVQHIPAVDLDSPPVRACICPLSINSVWMEPCISSNECTAEDVATVFKNIAPLREEACSRPVDAPAAGHPTVGVAPVPTTSYRSPSATPSRRPTISASPDPSATSAAASATDSAHTSVDTAAPTTGLPTLPAGNAGVPVSATTSKFAAGAAIAMAVAFAVLPF</sequence>
<reference evidence="3" key="1">
    <citation type="journal article" date="2020" name="Fungal Divers.">
        <title>Resolving the Mortierellaceae phylogeny through synthesis of multi-gene phylogenetics and phylogenomics.</title>
        <authorList>
            <person name="Vandepol N."/>
            <person name="Liber J."/>
            <person name="Desiro A."/>
            <person name="Na H."/>
            <person name="Kennedy M."/>
            <person name="Barry K."/>
            <person name="Grigoriev I.V."/>
            <person name="Miller A.N."/>
            <person name="O'Donnell K."/>
            <person name="Stajich J.E."/>
            <person name="Bonito G."/>
        </authorList>
    </citation>
    <scope>NUCLEOTIDE SEQUENCE</scope>
    <source>
        <strain evidence="3">NVP60</strain>
    </source>
</reference>
<feature type="compositionally biased region" description="Low complexity" evidence="1">
    <location>
        <begin position="142"/>
        <end position="181"/>
    </location>
</feature>
<keyword evidence="2" id="KW-0732">Signal</keyword>
<gene>
    <name evidence="3" type="ORF">BGZ97_013258</name>
</gene>
<evidence type="ECO:0000256" key="2">
    <source>
        <dbReference type="SAM" id="SignalP"/>
    </source>
</evidence>
<comment type="caution">
    <text evidence="3">The sequence shown here is derived from an EMBL/GenBank/DDBJ whole genome shotgun (WGS) entry which is preliminary data.</text>
</comment>
<dbReference type="OrthoDB" id="10516448at2759"/>
<proteinExistence type="predicted"/>
<dbReference type="EMBL" id="JAAAIN010000974">
    <property type="protein sequence ID" value="KAG0308773.1"/>
    <property type="molecule type" value="Genomic_DNA"/>
</dbReference>
<evidence type="ECO:0000313" key="4">
    <source>
        <dbReference type="Proteomes" id="UP000823405"/>
    </source>
</evidence>
<feature type="region of interest" description="Disordered" evidence="1">
    <location>
        <begin position="110"/>
        <end position="181"/>
    </location>
</feature>
<organism evidence="3 4">
    <name type="scientific">Linnemannia gamsii</name>
    <dbReference type="NCBI Taxonomy" id="64522"/>
    <lineage>
        <taxon>Eukaryota</taxon>
        <taxon>Fungi</taxon>
        <taxon>Fungi incertae sedis</taxon>
        <taxon>Mucoromycota</taxon>
        <taxon>Mortierellomycotina</taxon>
        <taxon>Mortierellomycetes</taxon>
        <taxon>Mortierellales</taxon>
        <taxon>Mortierellaceae</taxon>
        <taxon>Linnemannia</taxon>
    </lineage>
</organism>
<dbReference type="Proteomes" id="UP000823405">
    <property type="component" value="Unassembled WGS sequence"/>
</dbReference>
<accession>A0A9P6R3D1</accession>